<protein>
    <submittedName>
        <fullName evidence="3">Metallophosphoesterase family protein</fullName>
    </submittedName>
</protein>
<proteinExistence type="inferred from homology"/>
<dbReference type="EMBL" id="JAHBFI010000010">
    <property type="protein sequence ID" value="MBZ5962516.1"/>
    <property type="molecule type" value="Genomic_DNA"/>
</dbReference>
<dbReference type="InterPro" id="IPR029052">
    <property type="entry name" value="Metallo-depent_PP-like"/>
</dbReference>
<dbReference type="PIRSF" id="PIRSF000883">
    <property type="entry name" value="Pesterase_MJ0912"/>
    <property type="match status" value="1"/>
</dbReference>
<dbReference type="AlphaFoldDB" id="A0A9Q3SVG9"/>
<organism evidence="3 4">
    <name type="scientific">Leuconostoc gasicomitatum</name>
    <dbReference type="NCBI Taxonomy" id="115778"/>
    <lineage>
        <taxon>Bacteria</taxon>
        <taxon>Bacillati</taxon>
        <taxon>Bacillota</taxon>
        <taxon>Bacilli</taxon>
        <taxon>Lactobacillales</taxon>
        <taxon>Lactobacillaceae</taxon>
        <taxon>Leuconostoc</taxon>
        <taxon>Leuconostoc gelidum group</taxon>
    </lineage>
</organism>
<dbReference type="Pfam" id="PF12850">
    <property type="entry name" value="Metallophos_2"/>
    <property type="match status" value="1"/>
</dbReference>
<evidence type="ECO:0000259" key="2">
    <source>
        <dbReference type="Pfam" id="PF12850"/>
    </source>
</evidence>
<reference evidence="3" key="1">
    <citation type="submission" date="2021-05" db="EMBL/GenBank/DDBJ databases">
        <title>Pangenome of Leuconostoc gelidum warrants species status for Leuconostoc gelidum subsp. gasicomitatum.</title>
        <authorList>
            <person name="Johansson P."/>
            <person name="Sade E."/>
            <person name="Hultman J."/>
            <person name="Auvinen P."/>
            <person name="Bjorkroth J."/>
        </authorList>
    </citation>
    <scope>NUCLEOTIDE SEQUENCE</scope>
    <source>
        <strain evidence="3">A.21.4</strain>
    </source>
</reference>
<dbReference type="InterPro" id="IPR011152">
    <property type="entry name" value="Pesterase_MJ0912"/>
</dbReference>
<dbReference type="InterPro" id="IPR050126">
    <property type="entry name" value="Ap4A_hydrolase"/>
</dbReference>
<evidence type="ECO:0000313" key="4">
    <source>
        <dbReference type="Proteomes" id="UP000752647"/>
    </source>
</evidence>
<dbReference type="PANTHER" id="PTHR42850">
    <property type="entry name" value="METALLOPHOSPHOESTERASE"/>
    <property type="match status" value="1"/>
</dbReference>
<comment type="similarity">
    <text evidence="1">Belongs to the metallophosphoesterase superfamily. YfcE family.</text>
</comment>
<sequence length="284" mass="32253">MKKRIALLSDVHGNSTALSAVVEDLKKRDVDTCWFLGDLVMPGPGNNELFDLLAGINTDIYIKGNWDDCFLEVIKSHSTLDLSDESDVYIGILGQYVYEKLSTNNRDKIKKFETCATRVINNLKISISHNLPDKNYGSALIPVAETSNFNELFINSSFDIAVYGHVHHQLLRYSSQGQLVINPGTIGEPFFAHSELNNDRRAQYAILEIDETGLADVDFRKVTYNLDQEVSLARNISLPYAELYSEMIYDGRVYTHNQEILKKINQKNNYLNALRPFLDSFSEE</sequence>
<evidence type="ECO:0000313" key="3">
    <source>
        <dbReference type="EMBL" id="MBZ5962516.1"/>
    </source>
</evidence>
<evidence type="ECO:0000256" key="1">
    <source>
        <dbReference type="ARBA" id="ARBA00008950"/>
    </source>
</evidence>
<dbReference type="Gene3D" id="3.60.21.10">
    <property type="match status" value="1"/>
</dbReference>
<feature type="domain" description="Calcineurin-like phosphoesterase" evidence="2">
    <location>
        <begin position="4"/>
        <end position="211"/>
    </location>
</feature>
<dbReference type="InterPro" id="IPR024654">
    <property type="entry name" value="Calcineurin-like_PHP_lpxH"/>
</dbReference>
<accession>A0A9Q3SVG9</accession>
<dbReference type="RefSeq" id="WP_224144112.1">
    <property type="nucleotide sequence ID" value="NZ_CBCPIF010000001.1"/>
</dbReference>
<dbReference type="GO" id="GO:0016791">
    <property type="term" value="F:phosphatase activity"/>
    <property type="evidence" value="ECO:0007669"/>
    <property type="project" value="TreeGrafter"/>
</dbReference>
<comment type="caution">
    <text evidence="3">The sequence shown here is derived from an EMBL/GenBank/DDBJ whole genome shotgun (WGS) entry which is preliminary data.</text>
</comment>
<dbReference type="Proteomes" id="UP000752647">
    <property type="component" value="Unassembled WGS sequence"/>
</dbReference>
<dbReference type="SUPFAM" id="SSF56300">
    <property type="entry name" value="Metallo-dependent phosphatases"/>
    <property type="match status" value="1"/>
</dbReference>
<gene>
    <name evidence="3" type="ORF">KIJ12_05020</name>
</gene>
<name>A0A9Q3SVG9_9LACO</name>
<dbReference type="PANTHER" id="PTHR42850:SF2">
    <property type="entry name" value="BLL5683 PROTEIN"/>
    <property type="match status" value="1"/>
</dbReference>
<dbReference type="GO" id="GO:0005737">
    <property type="term" value="C:cytoplasm"/>
    <property type="evidence" value="ECO:0007669"/>
    <property type="project" value="TreeGrafter"/>
</dbReference>